<dbReference type="AlphaFoldDB" id="A0A7D5IQ34"/>
<gene>
    <name evidence="3" type="ORF">HWN40_08445</name>
</gene>
<dbReference type="Pfam" id="PF13240">
    <property type="entry name" value="Zn_Ribbon_1"/>
    <property type="match status" value="1"/>
</dbReference>
<protein>
    <submittedName>
        <fullName evidence="3">Zinc ribbon domain-containing protein</fullName>
    </submittedName>
</protein>
<sequence>MKSKHIRHSLIFFLIISFLIPTAAGSSVEEYDIPLMEGEFADLGYGYYLNVPEVDTYSETTRLTITYYGTVLSDDYYIVGDDFYYEDNALLLEFRIRDIYTVDYTDYVLLSDVYLYTYDYSTDTRTTAETRDTSTDYYYDDTYSDSSDEDAFLGLLTLVIIILIPIFIIRKAGKKRKQKKAAKAAGQAGSFTAAQQTSSASPKKQAPVSSGTKDVVIKSAVQYKGASILYKIKVENPSQEPVGDIRVTLFVPDVFRLKEGDKTISMLQPGEGKTVTFHIRPTGECGNCIISGSIRYYDYSKKKHIQLDLSDKMVDIVCPVLRTVETDEYTWREDVSDMLIAEEDTRDLDIPAENLFDMSTRILKDMNLYMIPAEVTSTQQLFTGVARFYAEGVSGLRYAAYVEVVGKRKSRLIIKAWAEKEEALTGFYHKILEEIEKRTDVKLFVDDSVTNYNINNTTISDSVIQRSNIGNGKNRCPNCGHETKAGEKFCMNCGEKLE</sequence>
<keyword evidence="1" id="KW-0472">Membrane</keyword>
<evidence type="ECO:0000259" key="2">
    <source>
        <dbReference type="Pfam" id="PF13240"/>
    </source>
</evidence>
<keyword evidence="1" id="KW-0812">Transmembrane</keyword>
<dbReference type="GeneID" id="55821698"/>
<feature type="domain" description="Zinc-ribbon" evidence="2">
    <location>
        <begin position="476"/>
        <end position="497"/>
    </location>
</feature>
<dbReference type="RefSeq" id="WP_176965323.1">
    <property type="nucleotide sequence ID" value="NZ_CP058215.1"/>
</dbReference>
<evidence type="ECO:0000313" key="4">
    <source>
        <dbReference type="Proteomes" id="UP000509594"/>
    </source>
</evidence>
<keyword evidence="1" id="KW-1133">Transmembrane helix</keyword>
<reference evidence="3 4" key="1">
    <citation type="submission" date="2020-06" db="EMBL/GenBank/DDBJ databases">
        <title>Methanolobus halotolerans sp. nov., isolated from a saline lake Tus in Siberia.</title>
        <authorList>
            <person name="Shen Y."/>
            <person name="Chen S.-C."/>
            <person name="Lai M.-C."/>
            <person name="Huang H.-H."/>
            <person name="Chiu H.-H."/>
            <person name="Tang S.-L."/>
            <person name="Rogozin D.Y."/>
            <person name="Degermendzhy A.G."/>
        </authorList>
    </citation>
    <scope>NUCLEOTIDE SEQUENCE [LARGE SCALE GENOMIC DNA]</scope>
    <source>
        <strain evidence="3 4">DSM 21339</strain>
    </source>
</reference>
<dbReference type="KEGG" id="mzi:HWN40_08445"/>
<dbReference type="InterPro" id="IPR013783">
    <property type="entry name" value="Ig-like_fold"/>
</dbReference>
<dbReference type="OrthoDB" id="142298at2157"/>
<dbReference type="InterPro" id="IPR026870">
    <property type="entry name" value="Zinc_ribbon_dom"/>
</dbReference>
<proteinExistence type="predicted"/>
<evidence type="ECO:0000313" key="3">
    <source>
        <dbReference type="EMBL" id="QLC50267.1"/>
    </source>
</evidence>
<dbReference type="Proteomes" id="UP000509594">
    <property type="component" value="Chromosome"/>
</dbReference>
<organism evidence="3 4">
    <name type="scientific">Methanolobus zinderi</name>
    <dbReference type="NCBI Taxonomy" id="536044"/>
    <lineage>
        <taxon>Archaea</taxon>
        <taxon>Methanobacteriati</taxon>
        <taxon>Methanobacteriota</taxon>
        <taxon>Stenosarchaea group</taxon>
        <taxon>Methanomicrobia</taxon>
        <taxon>Methanosarcinales</taxon>
        <taxon>Methanosarcinaceae</taxon>
        <taxon>Methanolobus</taxon>
    </lineage>
</organism>
<dbReference type="EMBL" id="CP058215">
    <property type="protein sequence ID" value="QLC50267.1"/>
    <property type="molecule type" value="Genomic_DNA"/>
</dbReference>
<accession>A0A7D5IQ34</accession>
<evidence type="ECO:0000256" key="1">
    <source>
        <dbReference type="SAM" id="Phobius"/>
    </source>
</evidence>
<name>A0A7D5IQ34_9EURY</name>
<keyword evidence="4" id="KW-1185">Reference proteome</keyword>
<dbReference type="Gene3D" id="2.60.40.10">
    <property type="entry name" value="Immunoglobulins"/>
    <property type="match status" value="1"/>
</dbReference>
<feature type="transmembrane region" description="Helical" evidence="1">
    <location>
        <begin position="151"/>
        <end position="169"/>
    </location>
</feature>
<dbReference type="Gene3D" id="2.60.98.40">
    <property type="match status" value="1"/>
</dbReference>